<keyword evidence="4" id="KW-1185">Reference proteome</keyword>
<evidence type="ECO:0000256" key="1">
    <source>
        <dbReference type="SAM" id="MobiDB-lite"/>
    </source>
</evidence>
<accession>A0A166GMD6</accession>
<protein>
    <recommendedName>
        <fullName evidence="2">Fe2OG dioxygenase domain-containing protein</fullName>
    </recommendedName>
</protein>
<name>A0A166GMD6_9AGAM</name>
<gene>
    <name evidence="3" type="ORF">SISSUDRAFT_205755</name>
</gene>
<dbReference type="AlphaFoldDB" id="A0A166GMD6"/>
<organism evidence="3 4">
    <name type="scientific">Sistotremastrum suecicum HHB10207 ss-3</name>
    <dbReference type="NCBI Taxonomy" id="1314776"/>
    <lineage>
        <taxon>Eukaryota</taxon>
        <taxon>Fungi</taxon>
        <taxon>Dikarya</taxon>
        <taxon>Basidiomycota</taxon>
        <taxon>Agaricomycotina</taxon>
        <taxon>Agaricomycetes</taxon>
        <taxon>Sistotremastrales</taxon>
        <taxon>Sistotremastraceae</taxon>
        <taxon>Sistotremastrum</taxon>
    </lineage>
</organism>
<dbReference type="Gene3D" id="2.60.120.620">
    <property type="entry name" value="q2cbj1_9rhob like domain"/>
    <property type="match status" value="1"/>
</dbReference>
<evidence type="ECO:0000313" key="4">
    <source>
        <dbReference type="Proteomes" id="UP000076798"/>
    </source>
</evidence>
<dbReference type="STRING" id="1314776.A0A166GMD6"/>
<proteinExistence type="predicted"/>
<dbReference type="Pfam" id="PF13640">
    <property type="entry name" value="2OG-FeII_Oxy_3"/>
    <property type="match status" value="1"/>
</dbReference>
<reference evidence="3 4" key="1">
    <citation type="journal article" date="2016" name="Mol. Biol. Evol.">
        <title>Comparative Genomics of Early-Diverging Mushroom-Forming Fungi Provides Insights into the Origins of Lignocellulose Decay Capabilities.</title>
        <authorList>
            <person name="Nagy L.G."/>
            <person name="Riley R."/>
            <person name="Tritt A."/>
            <person name="Adam C."/>
            <person name="Daum C."/>
            <person name="Floudas D."/>
            <person name="Sun H."/>
            <person name="Yadav J.S."/>
            <person name="Pangilinan J."/>
            <person name="Larsson K.H."/>
            <person name="Matsuura K."/>
            <person name="Barry K."/>
            <person name="Labutti K."/>
            <person name="Kuo R."/>
            <person name="Ohm R.A."/>
            <person name="Bhattacharya S.S."/>
            <person name="Shirouzu T."/>
            <person name="Yoshinaga Y."/>
            <person name="Martin F.M."/>
            <person name="Grigoriev I.V."/>
            <person name="Hibbett D.S."/>
        </authorList>
    </citation>
    <scope>NUCLEOTIDE SEQUENCE [LARGE SCALE GENOMIC DNA]</scope>
    <source>
        <strain evidence="3 4">HHB10207 ss-3</strain>
    </source>
</reference>
<feature type="region of interest" description="Disordered" evidence="1">
    <location>
        <begin position="58"/>
        <end position="97"/>
    </location>
</feature>
<dbReference type="EMBL" id="KV428018">
    <property type="protein sequence ID" value="KZT41818.1"/>
    <property type="molecule type" value="Genomic_DNA"/>
</dbReference>
<dbReference type="Proteomes" id="UP000076798">
    <property type="component" value="Unassembled WGS sequence"/>
</dbReference>
<evidence type="ECO:0000259" key="2">
    <source>
        <dbReference type="PROSITE" id="PS51471"/>
    </source>
</evidence>
<dbReference type="InterPro" id="IPR005123">
    <property type="entry name" value="Oxoglu/Fe-dep_dioxygenase_dom"/>
</dbReference>
<dbReference type="InterPro" id="IPR044862">
    <property type="entry name" value="Pro_4_hyd_alph_FE2OG_OXY"/>
</dbReference>
<dbReference type="PROSITE" id="PS51471">
    <property type="entry name" value="FE2OG_OXY"/>
    <property type="match status" value="1"/>
</dbReference>
<dbReference type="OrthoDB" id="124582at2759"/>
<evidence type="ECO:0000313" key="3">
    <source>
        <dbReference type="EMBL" id="KZT41818.1"/>
    </source>
</evidence>
<feature type="compositionally biased region" description="Acidic residues" evidence="1">
    <location>
        <begin position="87"/>
        <end position="97"/>
    </location>
</feature>
<dbReference type="PANTHER" id="PTHR33099">
    <property type="entry name" value="FE2OG DIOXYGENASE DOMAIN-CONTAINING PROTEIN"/>
    <property type="match status" value="1"/>
</dbReference>
<feature type="domain" description="Fe2OG dioxygenase" evidence="2">
    <location>
        <begin position="221"/>
        <end position="316"/>
    </location>
</feature>
<sequence>METGYPVQLRIDSEDMEDEATVESLCIAASEADFDHSNVANKSQDTLSTWGVVELNSEMEEPEIPSENTFAAEEEAISSQETSEPVITDDEYESDDETAADAPFVDIRKELTEAFSNPSLFKGSFASSHTYKDAPNPGLFINGLGGVGLPLSERDASDLIAQASQAPFGQGERTIIDKEVRDTWEIDGANVNFENPLWHQWLQYKVLSEVQEALALTCGASLELYKLLIYEAGSHFLAHQDTEKAEGMFGTLVILLPSKFSGGELQLSHAGRNKIVDVSASSMFSTTVMSWYTDVFHEIKPVQSGYRLALSYKLVSKVDEHRPIPTASREIDSIARTLHSWKSDFRPETPVMFSHLLQHQYSLASLRQGTLKGPDAQLLDILRSLAPKHKLRVYLANIELHLTGQGEDSGPPRRNMNIAEHEATVKMGFVESEEFTYDTVFDLEGDTVDFEVKTPKEEKTIKRLLRKRQPDEREYEGYVGNVRISPNFVLYGLKSNTAWGRNGVLVSTHHFDVMA</sequence>
<dbReference type="PANTHER" id="PTHR33099:SF7">
    <property type="entry name" value="MYND-TYPE DOMAIN-CONTAINING PROTEIN"/>
    <property type="match status" value="1"/>
</dbReference>